<reference evidence="2 3" key="1">
    <citation type="submission" date="2016-10" db="EMBL/GenBank/DDBJ databases">
        <authorList>
            <person name="Varghese N."/>
            <person name="Submissions S."/>
        </authorList>
    </citation>
    <scope>NUCLEOTIDE SEQUENCE [LARGE SCALE GENOMIC DNA]</scope>
    <source>
        <strain evidence="2 3">DSM 2260</strain>
    </source>
</reference>
<evidence type="ECO:0000313" key="3">
    <source>
        <dbReference type="Proteomes" id="UP000198717"/>
    </source>
</evidence>
<sequence>MPSCSQPAQCSEADCRNAAAPRHKRCWAHLKRVTRGQSMSTPLAPAYESPWERLTAAALAYADASDDEEEFAKARDRLRKAALAYAGAEPAQPVPHVPKPHPLGRKVPAAAQLDLWGCDDGRRGN</sequence>
<evidence type="ECO:0000313" key="4">
    <source>
        <dbReference type="Proteomes" id="UP000321224"/>
    </source>
</evidence>
<comment type="caution">
    <text evidence="1">The sequence shown here is derived from an EMBL/GenBank/DDBJ whole genome shotgun (WGS) entry which is preliminary data.</text>
</comment>
<dbReference type="EMBL" id="FNAJ01000008">
    <property type="protein sequence ID" value="SDE54802.1"/>
    <property type="molecule type" value="Genomic_DNA"/>
</dbReference>
<dbReference type="Proteomes" id="UP000321224">
    <property type="component" value="Unassembled WGS sequence"/>
</dbReference>
<dbReference type="RefSeq" id="WP_090491677.1">
    <property type="nucleotide sequence ID" value="NZ_BJVY01000051.1"/>
</dbReference>
<keyword evidence="3" id="KW-1185">Reference proteome</keyword>
<proteinExistence type="predicted"/>
<name>A0A511HM58_9BACT</name>
<evidence type="ECO:0000313" key="2">
    <source>
        <dbReference type="EMBL" id="SDE54802.1"/>
    </source>
</evidence>
<protein>
    <submittedName>
        <fullName evidence="1">Uncharacterized protein</fullName>
    </submittedName>
</protein>
<evidence type="ECO:0000313" key="1">
    <source>
        <dbReference type="EMBL" id="GEL74636.1"/>
    </source>
</evidence>
<dbReference type="Proteomes" id="UP000198717">
    <property type="component" value="Unassembled WGS sequence"/>
</dbReference>
<dbReference type="AlphaFoldDB" id="A0A511HM58"/>
<dbReference type="EMBL" id="BJVY01000051">
    <property type="protein sequence ID" value="GEL74636.1"/>
    <property type="molecule type" value="Genomic_DNA"/>
</dbReference>
<reference evidence="1 4" key="2">
    <citation type="submission" date="2019-07" db="EMBL/GenBank/DDBJ databases">
        <title>Whole genome shotgun sequence of Myxococcus virescens NBRC 100334.</title>
        <authorList>
            <person name="Hosoyama A."/>
            <person name="Uohara A."/>
            <person name="Ohji S."/>
            <person name="Ichikawa N."/>
        </authorList>
    </citation>
    <scope>NUCLEOTIDE SEQUENCE [LARGE SCALE GENOMIC DNA]</scope>
    <source>
        <strain evidence="1 4">NBRC 100334</strain>
    </source>
</reference>
<accession>A0A511HM58</accession>
<gene>
    <name evidence="1" type="ORF">MVI01_64200</name>
    <name evidence="2" type="ORF">SAMN04488504_108165</name>
</gene>
<organism evidence="1 4">
    <name type="scientific">Myxococcus virescens</name>
    <dbReference type="NCBI Taxonomy" id="83456"/>
    <lineage>
        <taxon>Bacteria</taxon>
        <taxon>Pseudomonadati</taxon>
        <taxon>Myxococcota</taxon>
        <taxon>Myxococcia</taxon>
        <taxon>Myxococcales</taxon>
        <taxon>Cystobacterineae</taxon>
        <taxon>Myxococcaceae</taxon>
        <taxon>Myxococcus</taxon>
    </lineage>
</organism>